<feature type="region of interest" description="Disordered" evidence="1">
    <location>
        <begin position="100"/>
        <end position="133"/>
    </location>
</feature>
<sequence>MQPVVRPLRVGLRVQRVGPQPGDHRLLGGGTGQPTALRAAQIGHVRLGGDPQSHLADHGVWGLDGHPADQAEVDVDDPFVVELDKQVLAHRAGPVDRVAVEQQGLGREPPLGAGDRDPPAREGGGQLIGEPVQDVALRHRTPPVSVPGCRHRSVTPD</sequence>
<gene>
    <name evidence="2" type="ORF">SDC9_208523</name>
</gene>
<reference evidence="2" key="1">
    <citation type="submission" date="2019-08" db="EMBL/GenBank/DDBJ databases">
        <authorList>
            <person name="Kucharzyk K."/>
            <person name="Murdoch R.W."/>
            <person name="Higgins S."/>
            <person name="Loffler F."/>
        </authorList>
    </citation>
    <scope>NUCLEOTIDE SEQUENCE</scope>
</reference>
<evidence type="ECO:0000313" key="2">
    <source>
        <dbReference type="EMBL" id="MPN60791.1"/>
    </source>
</evidence>
<organism evidence="2">
    <name type="scientific">bioreactor metagenome</name>
    <dbReference type="NCBI Taxonomy" id="1076179"/>
    <lineage>
        <taxon>unclassified sequences</taxon>
        <taxon>metagenomes</taxon>
        <taxon>ecological metagenomes</taxon>
    </lineage>
</organism>
<proteinExistence type="predicted"/>
<evidence type="ECO:0000256" key="1">
    <source>
        <dbReference type="SAM" id="MobiDB-lite"/>
    </source>
</evidence>
<dbReference type="AlphaFoldDB" id="A0A645JAZ8"/>
<dbReference type="EMBL" id="VSSQ01136515">
    <property type="protein sequence ID" value="MPN60791.1"/>
    <property type="molecule type" value="Genomic_DNA"/>
</dbReference>
<accession>A0A645JAZ8</accession>
<name>A0A645JAZ8_9ZZZZ</name>
<comment type="caution">
    <text evidence="2">The sequence shown here is derived from an EMBL/GenBank/DDBJ whole genome shotgun (WGS) entry which is preliminary data.</text>
</comment>
<protein>
    <submittedName>
        <fullName evidence="2">Uncharacterized protein</fullName>
    </submittedName>
</protein>